<proteinExistence type="inferred from homology"/>
<name>A0A9W6XME8_9STRA</name>
<organism evidence="4 5">
    <name type="scientific">Phytophthora fragariaefolia</name>
    <dbReference type="NCBI Taxonomy" id="1490495"/>
    <lineage>
        <taxon>Eukaryota</taxon>
        <taxon>Sar</taxon>
        <taxon>Stramenopiles</taxon>
        <taxon>Oomycota</taxon>
        <taxon>Peronosporomycetes</taxon>
        <taxon>Peronosporales</taxon>
        <taxon>Peronosporaceae</taxon>
        <taxon>Phytophthora</taxon>
    </lineage>
</organism>
<dbReference type="PANTHER" id="PTHR43329">
    <property type="entry name" value="EPOXIDE HYDROLASE"/>
    <property type="match status" value="1"/>
</dbReference>
<dbReference type="OrthoDB" id="408373at2759"/>
<keyword evidence="1" id="KW-0378">Hydrolase</keyword>
<dbReference type="Gene3D" id="3.40.50.1820">
    <property type="entry name" value="alpha/beta hydrolase"/>
    <property type="match status" value="1"/>
</dbReference>
<dbReference type="Pfam" id="PF00561">
    <property type="entry name" value="Abhydrolase_1"/>
    <property type="match status" value="1"/>
</dbReference>
<keyword evidence="5" id="KW-1185">Reference proteome</keyword>
<dbReference type="PRINTS" id="PR00412">
    <property type="entry name" value="EPOXHYDRLASE"/>
</dbReference>
<comment type="similarity">
    <text evidence="2">Belongs to the AB hydrolase superfamily. Epoxide hydrolase family.</text>
</comment>
<dbReference type="InterPro" id="IPR029058">
    <property type="entry name" value="AB_hydrolase_fold"/>
</dbReference>
<feature type="domain" description="AB hydrolase-1" evidence="3">
    <location>
        <begin position="51"/>
        <end position="320"/>
    </location>
</feature>
<dbReference type="PRINTS" id="PR00111">
    <property type="entry name" value="ABHYDROLASE"/>
</dbReference>
<accession>A0A9W6XME8</accession>
<gene>
    <name evidence="4" type="ORF">Pfra01_001398000</name>
</gene>
<sequence>MSSISDLSANQVNPVNPIQLNFWEEWQHKYAPVGNDITLHYVDVGPRDATPIVLVHGWPDLWFGWRYQIQALSKTYRVIAPDLRGFGRSSAPSTVEGYGTKKVTGDLAGLLDFLNIPRAVFVGHDWGAVIVWRQCLFYPERVIAVCSICTPYMPPSEVYVGTDALVRAIPQFSYMSLLSQPDKAAGLLDGAPRRMFTATFRLHTDIDTSLSFLELLLGVPDSPNPIYSNPSKLLDQDELDYYASEYKRSGFATSCNYYAARNIDFNDERDLPRAIAHKALLISPAEDRVLKPEMATATRKLVPNLQQKIVSGAGHWVMWEQKNEVTRILEQWLAQIEIDQGEASNNVAATAP</sequence>
<evidence type="ECO:0000259" key="3">
    <source>
        <dbReference type="Pfam" id="PF00561"/>
    </source>
</evidence>
<protein>
    <submittedName>
        <fullName evidence="4">Unnamed protein product</fullName>
    </submittedName>
</protein>
<comment type="caution">
    <text evidence="4">The sequence shown here is derived from an EMBL/GenBank/DDBJ whole genome shotgun (WGS) entry which is preliminary data.</text>
</comment>
<reference evidence="4" key="1">
    <citation type="submission" date="2023-04" db="EMBL/GenBank/DDBJ databases">
        <title>Phytophthora fragariaefolia NBRC 109709.</title>
        <authorList>
            <person name="Ichikawa N."/>
            <person name="Sato H."/>
            <person name="Tonouchi N."/>
        </authorList>
    </citation>
    <scope>NUCLEOTIDE SEQUENCE</scope>
    <source>
        <strain evidence="4">NBRC 109709</strain>
    </source>
</reference>
<dbReference type="Proteomes" id="UP001165121">
    <property type="component" value="Unassembled WGS sequence"/>
</dbReference>
<dbReference type="AlphaFoldDB" id="A0A9W6XME8"/>
<evidence type="ECO:0000256" key="2">
    <source>
        <dbReference type="ARBA" id="ARBA00038334"/>
    </source>
</evidence>
<evidence type="ECO:0000256" key="1">
    <source>
        <dbReference type="ARBA" id="ARBA00022801"/>
    </source>
</evidence>
<dbReference type="GO" id="GO:0016787">
    <property type="term" value="F:hydrolase activity"/>
    <property type="evidence" value="ECO:0007669"/>
    <property type="project" value="UniProtKB-KW"/>
</dbReference>
<evidence type="ECO:0000313" key="5">
    <source>
        <dbReference type="Proteomes" id="UP001165121"/>
    </source>
</evidence>
<evidence type="ECO:0000313" key="4">
    <source>
        <dbReference type="EMBL" id="GMF42544.1"/>
    </source>
</evidence>
<dbReference type="EMBL" id="BSXT01001453">
    <property type="protein sequence ID" value="GMF42544.1"/>
    <property type="molecule type" value="Genomic_DNA"/>
</dbReference>
<dbReference type="InterPro" id="IPR000073">
    <property type="entry name" value="AB_hydrolase_1"/>
</dbReference>
<dbReference type="SUPFAM" id="SSF53474">
    <property type="entry name" value="alpha/beta-Hydrolases"/>
    <property type="match status" value="1"/>
</dbReference>
<dbReference type="InterPro" id="IPR000639">
    <property type="entry name" value="Epox_hydrolase-like"/>
</dbReference>